<dbReference type="EMBL" id="JAHFXF010000017">
    <property type="protein sequence ID" value="KAG9700408.1"/>
    <property type="molecule type" value="Genomic_DNA"/>
</dbReference>
<feature type="non-terminal residue" evidence="3">
    <location>
        <position position="1"/>
    </location>
</feature>
<reference evidence="3" key="1">
    <citation type="journal article" date="2021" name="J Fungi (Basel)">
        <title>Virulence traits and population genomics of the black yeast Aureobasidium melanogenum.</title>
        <authorList>
            <person name="Cernosa A."/>
            <person name="Sun X."/>
            <person name="Gostincar C."/>
            <person name="Fang C."/>
            <person name="Gunde-Cimerman N."/>
            <person name="Song Z."/>
        </authorList>
    </citation>
    <scope>NUCLEOTIDE SEQUENCE</scope>
    <source>
        <strain evidence="3">EXF-9911</strain>
    </source>
</reference>
<dbReference type="SUPFAM" id="SSF52540">
    <property type="entry name" value="P-loop containing nucleoside triphosphate hydrolases"/>
    <property type="match status" value="1"/>
</dbReference>
<organism evidence="3 4">
    <name type="scientific">Aureobasidium melanogenum</name>
    <name type="common">Aureobasidium pullulans var. melanogenum</name>
    <dbReference type="NCBI Taxonomy" id="46634"/>
    <lineage>
        <taxon>Eukaryota</taxon>
        <taxon>Fungi</taxon>
        <taxon>Dikarya</taxon>
        <taxon>Ascomycota</taxon>
        <taxon>Pezizomycotina</taxon>
        <taxon>Dothideomycetes</taxon>
        <taxon>Dothideomycetidae</taxon>
        <taxon>Dothideales</taxon>
        <taxon>Saccotheciaceae</taxon>
        <taxon>Aureobasidium</taxon>
    </lineage>
</organism>
<accession>A0A9P8JDC1</accession>
<dbReference type="AlphaFoldDB" id="A0A9P8JDC1"/>
<keyword evidence="1" id="KW-0677">Repeat</keyword>
<dbReference type="OrthoDB" id="5418336at2759"/>
<dbReference type="PANTHER" id="PTHR10039:SF14">
    <property type="entry name" value="NACHT DOMAIN-CONTAINING PROTEIN"/>
    <property type="match status" value="1"/>
</dbReference>
<evidence type="ECO:0000259" key="2">
    <source>
        <dbReference type="PROSITE" id="PS50837"/>
    </source>
</evidence>
<gene>
    <name evidence="3" type="ORF">KCU76_g819</name>
</gene>
<evidence type="ECO:0000313" key="4">
    <source>
        <dbReference type="Proteomes" id="UP000779574"/>
    </source>
</evidence>
<dbReference type="PROSITE" id="PS50837">
    <property type="entry name" value="NACHT"/>
    <property type="match status" value="1"/>
</dbReference>
<reference evidence="3" key="2">
    <citation type="submission" date="2021-08" db="EMBL/GenBank/DDBJ databases">
        <authorList>
            <person name="Gostincar C."/>
            <person name="Sun X."/>
            <person name="Song Z."/>
            <person name="Gunde-Cimerman N."/>
        </authorList>
    </citation>
    <scope>NUCLEOTIDE SEQUENCE</scope>
    <source>
        <strain evidence="3">EXF-9911</strain>
    </source>
</reference>
<dbReference type="PANTHER" id="PTHR10039">
    <property type="entry name" value="AMELOGENIN"/>
    <property type="match status" value="1"/>
</dbReference>
<comment type="caution">
    <text evidence="3">The sequence shown here is derived from an EMBL/GenBank/DDBJ whole genome shotgun (WGS) entry which is preliminary data.</text>
</comment>
<protein>
    <recommendedName>
        <fullName evidence="2">NACHT domain-containing protein</fullName>
    </recommendedName>
</protein>
<evidence type="ECO:0000256" key="1">
    <source>
        <dbReference type="ARBA" id="ARBA00022737"/>
    </source>
</evidence>
<dbReference type="Pfam" id="PF24883">
    <property type="entry name" value="NPHP3_N"/>
    <property type="match status" value="1"/>
</dbReference>
<dbReference type="InterPro" id="IPR027417">
    <property type="entry name" value="P-loop_NTPase"/>
</dbReference>
<name>A0A9P8JDC1_AURME</name>
<evidence type="ECO:0000313" key="3">
    <source>
        <dbReference type="EMBL" id="KAG9700408.1"/>
    </source>
</evidence>
<proteinExistence type="predicted"/>
<dbReference type="Gene3D" id="3.40.50.300">
    <property type="entry name" value="P-loop containing nucleotide triphosphate hydrolases"/>
    <property type="match status" value="1"/>
</dbReference>
<feature type="domain" description="NACHT" evidence="2">
    <location>
        <begin position="85"/>
        <end position="238"/>
    </location>
</feature>
<dbReference type="InterPro" id="IPR007111">
    <property type="entry name" value="NACHT_NTPase"/>
</dbReference>
<sequence length="415" mass="47503">MMTSFKADGNIAKDNSNQVFTNNTYNQSGLPSVTPIDTCLRKSNWPNPSFIKTDITAIDGVLEEAIEWIFRNDRFKEWREEQNTTLLWIIGSAGKGKSTMTAGIVNELKKPSTPFAISNTKATVGYFFCRSSSENTNTAVDILKGLIYSLSDDSAQLGHYLYRHWDEHEQAFDSSVERLESLWQILRNMLNHSDQSSTYIIIDGLDECDGTIDELLRLIGTDGLLMSRPVRWLLISRPLQLYQQQFILEHPRHHQIVLDERSGEMRDAIRRYVAVKVKKTALSDYDEFELEKIRSLLANKAEGTFLWVSLVCREIANLPAHKAADIISAVPKKLFALFDRSMQKIRDGCQKGDEQSLRCWRLIWTRYHLFDDPHIVELAKIGGLPDHEDHGESYLRGLINACNGFLLLTDNKTYH</sequence>
<dbReference type="InterPro" id="IPR056884">
    <property type="entry name" value="NPHP3-like_N"/>
</dbReference>
<dbReference type="Proteomes" id="UP000779574">
    <property type="component" value="Unassembled WGS sequence"/>
</dbReference>